<protein>
    <submittedName>
        <fullName evidence="6 7">Calcium-binding protein</fullName>
    </submittedName>
</protein>
<name>A0AAE9KJD8_9NEIS</name>
<keyword evidence="2" id="KW-0964">Secreted</keyword>
<dbReference type="Pfam" id="PF00353">
    <property type="entry name" value="HemolysinCabind"/>
    <property type="match status" value="3"/>
</dbReference>
<feature type="region of interest" description="Disordered" evidence="4">
    <location>
        <begin position="76"/>
        <end position="117"/>
    </location>
</feature>
<evidence type="ECO:0000313" key="8">
    <source>
        <dbReference type="Proteomes" id="UP000294721"/>
    </source>
</evidence>
<dbReference type="SUPFAM" id="SSF51120">
    <property type="entry name" value="beta-Roll"/>
    <property type="match status" value="2"/>
</dbReference>
<dbReference type="Gene3D" id="2.150.10.10">
    <property type="entry name" value="Serralysin-like metalloprotease, C-terminal"/>
    <property type="match status" value="3"/>
</dbReference>
<evidence type="ECO:0000313" key="9">
    <source>
        <dbReference type="Proteomes" id="UP000829756"/>
    </source>
</evidence>
<evidence type="ECO:0000256" key="3">
    <source>
        <dbReference type="ARBA" id="ARBA00022837"/>
    </source>
</evidence>
<comment type="subcellular location">
    <subcellularLocation>
        <location evidence="1">Secreted</location>
    </subcellularLocation>
</comment>
<dbReference type="PANTHER" id="PTHR38340">
    <property type="entry name" value="S-LAYER PROTEIN"/>
    <property type="match status" value="1"/>
</dbReference>
<dbReference type="PANTHER" id="PTHR38340:SF1">
    <property type="entry name" value="S-LAYER PROTEIN"/>
    <property type="match status" value="1"/>
</dbReference>
<evidence type="ECO:0000256" key="1">
    <source>
        <dbReference type="ARBA" id="ARBA00004613"/>
    </source>
</evidence>
<reference evidence="6 8" key="1">
    <citation type="submission" date="2019-03" db="EMBL/GenBank/DDBJ databases">
        <title>Genomic Encyclopedia of Type Strains, Phase IV (KMG-IV): sequencing the most valuable type-strain genomes for metagenomic binning, comparative biology and taxonomic classification.</title>
        <authorList>
            <person name="Goeker M."/>
        </authorList>
    </citation>
    <scope>NUCLEOTIDE SEQUENCE [LARGE SCALE GENOMIC DNA]</scope>
    <source>
        <strain evidence="6 8">DSM 17474</strain>
    </source>
</reference>
<dbReference type="EMBL" id="SLXE01000002">
    <property type="protein sequence ID" value="TCP10175.1"/>
    <property type="molecule type" value="Genomic_DNA"/>
</dbReference>
<dbReference type="InterPro" id="IPR010566">
    <property type="entry name" value="Haemolys_ca-bd"/>
</dbReference>
<feature type="compositionally biased region" description="Basic and acidic residues" evidence="4">
    <location>
        <begin position="76"/>
        <end position="90"/>
    </location>
</feature>
<keyword evidence="3" id="KW-0106">Calcium</keyword>
<dbReference type="PROSITE" id="PS00330">
    <property type="entry name" value="HEMOLYSIN_CALCIUM"/>
    <property type="match status" value="4"/>
</dbReference>
<organism evidence="7 9">
    <name type="scientific">Uruburuella suis</name>
    <dbReference type="NCBI Taxonomy" id="252130"/>
    <lineage>
        <taxon>Bacteria</taxon>
        <taxon>Pseudomonadati</taxon>
        <taxon>Pseudomonadota</taxon>
        <taxon>Betaproteobacteria</taxon>
        <taxon>Neisseriales</taxon>
        <taxon>Neisseriaceae</taxon>
        <taxon>Uruburuella</taxon>
    </lineage>
</organism>
<dbReference type="GO" id="GO:0005509">
    <property type="term" value="F:calcium ion binding"/>
    <property type="evidence" value="ECO:0007669"/>
    <property type="project" value="InterPro"/>
</dbReference>
<dbReference type="InterPro" id="IPR018511">
    <property type="entry name" value="Hemolysin-typ_Ca-bd_CS"/>
</dbReference>
<reference evidence="7" key="3">
    <citation type="journal article" date="2022" name="Res Sq">
        <title>Evolution of multicellular longitudinally dividing oral cavity symbionts (Neisseriaceae).</title>
        <authorList>
            <person name="Nyongesa S."/>
            <person name="Weber P."/>
            <person name="Bernet E."/>
            <person name="Pullido F."/>
            <person name="Nieckarz M."/>
            <person name="Delaby M."/>
            <person name="Nieves C."/>
            <person name="Viehboeck T."/>
            <person name="Krause N."/>
            <person name="Rivera-Millot A."/>
            <person name="Nakamura A."/>
            <person name="Vischer N."/>
            <person name="VanNieuwenhze M."/>
            <person name="Brun Y."/>
            <person name="Cava F."/>
            <person name="Bulgheresi S."/>
            <person name="Veyrier F."/>
        </authorList>
    </citation>
    <scope>NUCLEOTIDE SEQUENCE</scope>
    <source>
        <strain evidence="7">1258/02</strain>
    </source>
</reference>
<sequence>MFYFSAKSFSFGGGSKFSSGGISYPSGGSYSYGGGSSWCPPKKPVVVNCPPKKFGFDFGALFKCFLPVYLCPPTKPKPDPKPEPKPDPKPCVDCTDDNPDNSFGGVDKDPGNVIRNPKPDELGAIYGTKVKDTIYGTDGADIIYGLEGADVIYAGNGNDIVYGGANGDTIYGGYGNDTLYGQDGNDYLNGNQGHDKLYGGKGDDIYMIQFEPDEIIELPGEGTDTVRSFLDYTLPDNVENLILMSDQNLNGTGNELNNVITGNSGNNTLKGMDGNDMLFGKDGNDKLYGGNGDDYLDGGNGNDYLNGGEGSDTYVFDLCDSRDIICDYDSTGKSHDVLQFGEGIKASDLGFSRSGSDLLITVDSKNSVTVENWFKGSAYRLEEFSFTETNTSWDSSAISKAIQEQIPQTHGLI</sequence>
<feature type="domain" description="Haemolysin-type calcium binding-related" evidence="5">
    <location>
        <begin position="357"/>
        <end position="394"/>
    </location>
</feature>
<dbReference type="Proteomes" id="UP000829756">
    <property type="component" value="Chromosome"/>
</dbReference>
<evidence type="ECO:0000259" key="5">
    <source>
        <dbReference type="Pfam" id="PF06594"/>
    </source>
</evidence>
<dbReference type="AlphaFoldDB" id="A0AAE9KJD8"/>
<evidence type="ECO:0000313" key="6">
    <source>
        <dbReference type="EMBL" id="TCP10175.1"/>
    </source>
</evidence>
<dbReference type="RefSeq" id="WP_132952397.1">
    <property type="nucleotide sequence ID" value="NZ_CP091507.1"/>
</dbReference>
<dbReference type="InterPro" id="IPR050557">
    <property type="entry name" value="RTX_toxin/Mannuronan_C5-epim"/>
</dbReference>
<evidence type="ECO:0000256" key="4">
    <source>
        <dbReference type="SAM" id="MobiDB-lite"/>
    </source>
</evidence>
<dbReference type="GO" id="GO:0005576">
    <property type="term" value="C:extracellular region"/>
    <property type="evidence" value="ECO:0007669"/>
    <property type="project" value="UniProtKB-SubCell"/>
</dbReference>
<reference evidence="7" key="2">
    <citation type="submission" date="2021-12" db="EMBL/GenBank/DDBJ databases">
        <authorList>
            <person name="Veyrier F.J."/>
        </authorList>
    </citation>
    <scope>NUCLEOTIDE SEQUENCE</scope>
    <source>
        <strain evidence="7">1258/02</strain>
    </source>
</reference>
<dbReference type="PRINTS" id="PR00313">
    <property type="entry name" value="CABNDNGRPT"/>
</dbReference>
<dbReference type="KEGG" id="usu:LVJ78_05475"/>
<keyword evidence="8" id="KW-1185">Reference proteome</keyword>
<dbReference type="InterPro" id="IPR011049">
    <property type="entry name" value="Serralysin-like_metalloprot_C"/>
</dbReference>
<evidence type="ECO:0000313" key="7">
    <source>
        <dbReference type="EMBL" id="UOO80448.1"/>
    </source>
</evidence>
<evidence type="ECO:0000256" key="2">
    <source>
        <dbReference type="ARBA" id="ARBA00022525"/>
    </source>
</evidence>
<proteinExistence type="predicted"/>
<dbReference type="EMBL" id="CP091507">
    <property type="protein sequence ID" value="UOO80448.1"/>
    <property type="molecule type" value="Genomic_DNA"/>
</dbReference>
<dbReference type="Proteomes" id="UP000294721">
    <property type="component" value="Unassembled WGS sequence"/>
</dbReference>
<accession>A0AAE9KJD8</accession>
<dbReference type="Pfam" id="PF06594">
    <property type="entry name" value="HCBP_related"/>
    <property type="match status" value="1"/>
</dbReference>
<gene>
    <name evidence="6" type="ORF">EV680_10272</name>
    <name evidence="7" type="ORF">LVJ78_05475</name>
</gene>
<dbReference type="InterPro" id="IPR001343">
    <property type="entry name" value="Hemolysn_Ca-bd"/>
</dbReference>